<dbReference type="AlphaFoldDB" id="A0A3P7NKN1"/>
<organism evidence="1 2">
    <name type="scientific">Dibothriocephalus latus</name>
    <name type="common">Fish tapeworm</name>
    <name type="synonym">Diphyllobothrium latum</name>
    <dbReference type="NCBI Taxonomy" id="60516"/>
    <lineage>
        <taxon>Eukaryota</taxon>
        <taxon>Metazoa</taxon>
        <taxon>Spiralia</taxon>
        <taxon>Lophotrochozoa</taxon>
        <taxon>Platyhelminthes</taxon>
        <taxon>Cestoda</taxon>
        <taxon>Eucestoda</taxon>
        <taxon>Diphyllobothriidea</taxon>
        <taxon>Diphyllobothriidae</taxon>
        <taxon>Dibothriocephalus</taxon>
    </lineage>
</organism>
<accession>A0A3P7NKN1</accession>
<gene>
    <name evidence="1" type="ORF">DILT_LOCUS5760</name>
</gene>
<evidence type="ECO:0000313" key="1">
    <source>
        <dbReference type="EMBL" id="VDN09929.1"/>
    </source>
</evidence>
<proteinExistence type="predicted"/>
<keyword evidence="2" id="KW-1185">Reference proteome</keyword>
<reference evidence="1 2" key="1">
    <citation type="submission" date="2018-11" db="EMBL/GenBank/DDBJ databases">
        <authorList>
            <consortium name="Pathogen Informatics"/>
        </authorList>
    </citation>
    <scope>NUCLEOTIDE SEQUENCE [LARGE SCALE GENOMIC DNA]</scope>
</reference>
<evidence type="ECO:0000313" key="2">
    <source>
        <dbReference type="Proteomes" id="UP000281553"/>
    </source>
</evidence>
<name>A0A3P7NKN1_DIBLA</name>
<protein>
    <submittedName>
        <fullName evidence="1">Uncharacterized protein</fullName>
    </submittedName>
</protein>
<dbReference type="EMBL" id="UYRU01048082">
    <property type="protein sequence ID" value="VDN09929.1"/>
    <property type="molecule type" value="Genomic_DNA"/>
</dbReference>
<sequence>MEIFLLLKRQHGMYSPKRMCHPQALADVPTSVYRLRSGLANRLLEADSHTASPKVQMTSTLSQFER</sequence>
<dbReference type="Proteomes" id="UP000281553">
    <property type="component" value="Unassembled WGS sequence"/>
</dbReference>